<dbReference type="PANTHER" id="PTHR30385">
    <property type="entry name" value="SIGMA FACTOR F FLAGELLAR"/>
    <property type="match status" value="1"/>
</dbReference>
<keyword evidence="10" id="KW-1185">Reference proteome</keyword>
<evidence type="ECO:0000259" key="7">
    <source>
        <dbReference type="Pfam" id="PF04542"/>
    </source>
</evidence>
<evidence type="ECO:0000259" key="8">
    <source>
        <dbReference type="Pfam" id="PF04545"/>
    </source>
</evidence>
<dbReference type="SUPFAM" id="SSF88946">
    <property type="entry name" value="Sigma2 domain of RNA polymerase sigma factors"/>
    <property type="match status" value="1"/>
</dbReference>
<name>A0ABS2VLD5_STRAS</name>
<dbReference type="PANTHER" id="PTHR30385:SF4">
    <property type="entry name" value="RNA POLYMERASE SIGMA-E FACTOR"/>
    <property type="match status" value="1"/>
</dbReference>
<dbReference type="RefSeq" id="WP_205382051.1">
    <property type="nucleotide sequence ID" value="NZ_JAFFZS010000003.1"/>
</dbReference>
<evidence type="ECO:0000313" key="10">
    <source>
        <dbReference type="Proteomes" id="UP000788262"/>
    </source>
</evidence>
<feature type="region of interest" description="Disordered" evidence="5">
    <location>
        <begin position="1"/>
        <end position="27"/>
    </location>
</feature>
<feature type="domain" description="RNA polymerase sigma-70 region 4" evidence="8">
    <location>
        <begin position="219"/>
        <end position="266"/>
    </location>
</feature>
<evidence type="ECO:0000256" key="2">
    <source>
        <dbReference type="ARBA" id="ARBA00023082"/>
    </source>
</evidence>
<accession>A0ABS2VLD5</accession>
<keyword evidence="4" id="KW-0804">Transcription</keyword>
<dbReference type="EMBL" id="JAFFZS010000003">
    <property type="protein sequence ID" value="MBN0043845.1"/>
    <property type="molecule type" value="Genomic_DNA"/>
</dbReference>
<dbReference type="InterPro" id="IPR013324">
    <property type="entry name" value="RNA_pol_sigma_r3/r4-like"/>
</dbReference>
<dbReference type="PRINTS" id="PR00046">
    <property type="entry name" value="SIGMA70FCT"/>
</dbReference>
<dbReference type="Pfam" id="PF04545">
    <property type="entry name" value="Sigma70_r4"/>
    <property type="match status" value="1"/>
</dbReference>
<dbReference type="InterPro" id="IPR000943">
    <property type="entry name" value="RNA_pol_sigma70"/>
</dbReference>
<dbReference type="InterPro" id="IPR007627">
    <property type="entry name" value="RNA_pol_sigma70_r2"/>
</dbReference>
<evidence type="ECO:0000256" key="1">
    <source>
        <dbReference type="ARBA" id="ARBA00023015"/>
    </source>
</evidence>
<dbReference type="InterPro" id="IPR007630">
    <property type="entry name" value="RNA_pol_sigma70_r4"/>
</dbReference>
<evidence type="ECO:0000256" key="3">
    <source>
        <dbReference type="ARBA" id="ARBA00023125"/>
    </source>
</evidence>
<dbReference type="InterPro" id="IPR014284">
    <property type="entry name" value="RNA_pol_sigma-70_dom"/>
</dbReference>
<dbReference type="InterPro" id="IPR036388">
    <property type="entry name" value="WH-like_DNA-bd_sf"/>
</dbReference>
<keyword evidence="1" id="KW-0805">Transcription regulation</keyword>
<organism evidence="9 10">
    <name type="scientific">Streptomyces actuosus</name>
    <dbReference type="NCBI Taxonomy" id="1885"/>
    <lineage>
        <taxon>Bacteria</taxon>
        <taxon>Bacillati</taxon>
        <taxon>Actinomycetota</taxon>
        <taxon>Actinomycetes</taxon>
        <taxon>Kitasatosporales</taxon>
        <taxon>Streptomycetaceae</taxon>
        <taxon>Streptomyces</taxon>
    </lineage>
</organism>
<proteinExistence type="predicted"/>
<dbReference type="Gene3D" id="1.20.120.1810">
    <property type="match status" value="1"/>
</dbReference>
<evidence type="ECO:0000313" key="9">
    <source>
        <dbReference type="EMBL" id="MBN0043845.1"/>
    </source>
</evidence>
<dbReference type="Gene3D" id="1.10.10.10">
    <property type="entry name" value="Winged helix-like DNA-binding domain superfamily/Winged helix DNA-binding domain"/>
    <property type="match status" value="2"/>
</dbReference>
<dbReference type="InterPro" id="IPR013325">
    <property type="entry name" value="RNA_pol_sigma_r2"/>
</dbReference>
<comment type="caution">
    <text evidence="9">The sequence shown here is derived from an EMBL/GenBank/DDBJ whole genome shotgun (WGS) entry which is preliminary data.</text>
</comment>
<gene>
    <name evidence="9" type="ORF">JS756_06930</name>
</gene>
<feature type="compositionally biased region" description="Low complexity" evidence="5">
    <location>
        <begin position="1"/>
        <end position="11"/>
    </location>
</feature>
<keyword evidence="3" id="KW-0238">DNA-binding</keyword>
<dbReference type="NCBIfam" id="TIGR02937">
    <property type="entry name" value="sigma70-ECF"/>
    <property type="match status" value="1"/>
</dbReference>
<dbReference type="SUPFAM" id="SSF88659">
    <property type="entry name" value="Sigma3 and sigma4 domains of RNA polymerase sigma factors"/>
    <property type="match status" value="2"/>
</dbReference>
<feature type="domain" description="RNA polymerase sigma-70 region 2" evidence="7">
    <location>
        <begin position="52"/>
        <end position="120"/>
    </location>
</feature>
<dbReference type="InterPro" id="IPR014322">
    <property type="entry name" value="RNA_pol_sigma-B/F/G"/>
</dbReference>
<evidence type="ECO:0000256" key="5">
    <source>
        <dbReference type="SAM" id="MobiDB-lite"/>
    </source>
</evidence>
<dbReference type="NCBIfam" id="TIGR02980">
    <property type="entry name" value="SigBFG"/>
    <property type="match status" value="1"/>
</dbReference>
<dbReference type="CDD" id="cd06171">
    <property type="entry name" value="Sigma70_r4"/>
    <property type="match status" value="1"/>
</dbReference>
<sequence length="286" mass="31511">MRIDLPTRPTAPTRPTPRPVRSHDDAPDTATRFARLAVMPQGPDREALRDELVTAWLPMAHRIAGRFRDRGESLEDLRQVAALGLVKAVDRYDPARGAFESYAVPTVTGEVKRHFRDRMWALRVPRRVQELRNKVRVARRDLIQLPGACEPSAADIAAHSGLTEDEVAAGLEALDSFSTLSLDAEVAPDDDGYSLADTLGVADASYDVVVDRESAKEGLRHLPERERAILYMRFFEDMTQSRIADRLGISQMHVSRLISRSCARVRAEALGRAPAAGPAAGESPTA</sequence>
<evidence type="ECO:0000259" key="6">
    <source>
        <dbReference type="Pfam" id="PF04539"/>
    </source>
</evidence>
<evidence type="ECO:0000256" key="4">
    <source>
        <dbReference type="ARBA" id="ARBA00023163"/>
    </source>
</evidence>
<dbReference type="InterPro" id="IPR007624">
    <property type="entry name" value="RNA_pol_sigma70_r3"/>
</dbReference>
<dbReference type="Pfam" id="PF04542">
    <property type="entry name" value="Sigma70_r2"/>
    <property type="match status" value="1"/>
</dbReference>
<reference evidence="9 10" key="1">
    <citation type="submission" date="2021-02" db="EMBL/GenBank/DDBJ databases">
        <title>Whole genome sequencing of Streptomyces actuosus VRA1.</title>
        <authorList>
            <person name="Sen G."/>
            <person name="Sen A."/>
        </authorList>
    </citation>
    <scope>NUCLEOTIDE SEQUENCE [LARGE SCALE GENOMIC DNA]</scope>
    <source>
        <strain evidence="9 10">VRA1</strain>
    </source>
</reference>
<feature type="domain" description="RNA polymerase sigma-70 region 3" evidence="6">
    <location>
        <begin position="130"/>
        <end position="192"/>
    </location>
</feature>
<dbReference type="Proteomes" id="UP000788262">
    <property type="component" value="Unassembled WGS sequence"/>
</dbReference>
<keyword evidence="2" id="KW-0731">Sigma factor</keyword>
<dbReference type="Pfam" id="PF04539">
    <property type="entry name" value="Sigma70_r3"/>
    <property type="match status" value="1"/>
</dbReference>
<protein>
    <submittedName>
        <fullName evidence="9">SigB/SigF/SigG family RNA polymerase sigma factor</fullName>
    </submittedName>
</protein>